<evidence type="ECO:0000256" key="1">
    <source>
        <dbReference type="SAM" id="SignalP"/>
    </source>
</evidence>
<proteinExistence type="predicted"/>
<organism evidence="2 3">
    <name type="scientific">Paragonimus skrjabini miyazakii</name>
    <dbReference type="NCBI Taxonomy" id="59628"/>
    <lineage>
        <taxon>Eukaryota</taxon>
        <taxon>Metazoa</taxon>
        <taxon>Spiralia</taxon>
        <taxon>Lophotrochozoa</taxon>
        <taxon>Platyhelminthes</taxon>
        <taxon>Trematoda</taxon>
        <taxon>Digenea</taxon>
        <taxon>Plagiorchiida</taxon>
        <taxon>Troglotremata</taxon>
        <taxon>Troglotrematidae</taxon>
        <taxon>Paragonimus</taxon>
    </lineage>
</organism>
<evidence type="ECO:0000313" key="2">
    <source>
        <dbReference type="EMBL" id="KAF7260156.1"/>
    </source>
</evidence>
<keyword evidence="1" id="KW-0732">Signal</keyword>
<dbReference type="AlphaFoldDB" id="A0A8S9Z3P9"/>
<protein>
    <recommendedName>
        <fullName evidence="4">Secreted protein</fullName>
    </recommendedName>
</protein>
<comment type="caution">
    <text evidence="2">The sequence shown here is derived from an EMBL/GenBank/DDBJ whole genome shotgun (WGS) entry which is preliminary data.</text>
</comment>
<name>A0A8S9Z3P9_9TREM</name>
<sequence length="84" mass="9726">MLTVIKVHLLVCSVIFVADMHHNITDHLHVSLPVSQILRSYSLENKNYVKLQLCHFVKYRPQPGFEQVSRFNKSVLLTIIPLTL</sequence>
<keyword evidence="3" id="KW-1185">Reference proteome</keyword>
<dbReference type="Proteomes" id="UP000822476">
    <property type="component" value="Unassembled WGS sequence"/>
</dbReference>
<reference evidence="2" key="1">
    <citation type="submission" date="2019-07" db="EMBL/GenBank/DDBJ databases">
        <title>Annotation for the trematode Paragonimus miyazaki's.</title>
        <authorList>
            <person name="Choi Y.-J."/>
        </authorList>
    </citation>
    <scope>NUCLEOTIDE SEQUENCE</scope>
    <source>
        <strain evidence="2">Japan</strain>
    </source>
</reference>
<dbReference type="EMBL" id="JTDE01000869">
    <property type="protein sequence ID" value="KAF7260156.1"/>
    <property type="molecule type" value="Genomic_DNA"/>
</dbReference>
<evidence type="ECO:0008006" key="4">
    <source>
        <dbReference type="Google" id="ProtNLM"/>
    </source>
</evidence>
<evidence type="ECO:0000313" key="3">
    <source>
        <dbReference type="Proteomes" id="UP000822476"/>
    </source>
</evidence>
<gene>
    <name evidence="2" type="ORF">EG68_05104</name>
</gene>
<accession>A0A8S9Z3P9</accession>
<feature type="chain" id="PRO_5035819074" description="Secreted protein" evidence="1">
    <location>
        <begin position="21"/>
        <end position="84"/>
    </location>
</feature>
<feature type="signal peptide" evidence="1">
    <location>
        <begin position="1"/>
        <end position="20"/>
    </location>
</feature>